<feature type="domain" description="Helicase ATP-binding" evidence="11">
    <location>
        <begin position="13"/>
        <end position="289"/>
    </location>
</feature>
<keyword evidence="3 12" id="KW-0378">Hydrolase</keyword>
<keyword evidence="7" id="KW-0411">Iron-sulfur</keyword>
<dbReference type="Pfam" id="PF13307">
    <property type="entry name" value="Helicase_C_2"/>
    <property type="match status" value="1"/>
</dbReference>
<evidence type="ECO:0000256" key="6">
    <source>
        <dbReference type="ARBA" id="ARBA00023004"/>
    </source>
</evidence>
<evidence type="ECO:0000256" key="9">
    <source>
        <dbReference type="ARBA" id="ARBA00023235"/>
    </source>
</evidence>
<keyword evidence="8" id="KW-0238">DNA-binding</keyword>
<protein>
    <submittedName>
        <fullName evidence="12">ATP-dependent DNA helicase</fullName>
        <ecNumber evidence="12">3.6.4.12</ecNumber>
    </submittedName>
</protein>
<dbReference type="GO" id="GO:0016787">
    <property type="term" value="F:hydrolase activity"/>
    <property type="evidence" value="ECO:0007669"/>
    <property type="project" value="UniProtKB-KW"/>
</dbReference>
<dbReference type="Pfam" id="PF06733">
    <property type="entry name" value="DEAD_2"/>
    <property type="match status" value="1"/>
</dbReference>
<evidence type="ECO:0000256" key="5">
    <source>
        <dbReference type="ARBA" id="ARBA00022840"/>
    </source>
</evidence>
<keyword evidence="2" id="KW-0547">Nucleotide-binding</keyword>
<dbReference type="InterPro" id="IPR010614">
    <property type="entry name" value="RAD3-like_helicase_DEAD"/>
</dbReference>
<dbReference type="InterPro" id="IPR006555">
    <property type="entry name" value="ATP-dep_Helicase_C"/>
</dbReference>
<accession>A0ABV4AHF8</accession>
<dbReference type="Pfam" id="PF00270">
    <property type="entry name" value="DEAD"/>
    <property type="match status" value="1"/>
</dbReference>
<evidence type="ECO:0000256" key="1">
    <source>
        <dbReference type="ARBA" id="ARBA00022723"/>
    </source>
</evidence>
<keyword evidence="5" id="KW-0067">ATP-binding</keyword>
<gene>
    <name evidence="12" type="ORF">AB5I84_04730</name>
</gene>
<sequence>MSQVRDILQQPERFAAVIPGFRARAPQLDMAEAVESALADRAVLVAEAETGTGKTLAYLVPALLSDGPTIVSTGTKSLQDQLFFKDLPVVLKALGVRRRVALLKGRANYLCPYRLELNEEESRFLSRETAEQLQIVAHWAGRTSTGDLAELQQLPQDAPVWPWVTSTADNCIGQDCPKLAECPVMKARQAAQEADLVVVNHHLFFADAALRNEDITELLPSANAVIFDEAHQLPDVAASFFGESLSTRQLSDLCRDAVSEAGQSGADVPGLVHITSAVERAAADFRLALGEDGRRAPWKDVSDAKAVQESAAELITRLALLEEALQPFQKTSRGMDNCLRRAGKLLDTLRRLIRANDARSVYWFENFRRSVMLHATPLTVADAFQAHRARHQCAWIFTSATLSVAGDFSHFIERLGLGAARTLHVASPFDFRRQAVLYVPEGLPMPDAPDYTRQLVDKMVPVIEAAQGRTFFLFTSHRALREAAQQLRSLSLPYPLLVQGEAGRRQLLDDFRAKGNAVLLGAASFWEGIDVRGDALSCVIIDKLPFGSPGDPVAAARIDHIRAAGGQPFWEFQLPEAVLTLRQGAGRLIRDHRDRGLLVMADPRIVQRSYGRLFLGSLPGMTRTRKLDVVQRFFHMLATESSDHESDQP</sequence>
<evidence type="ECO:0000256" key="10">
    <source>
        <dbReference type="ARBA" id="ARBA00038058"/>
    </source>
</evidence>
<organism evidence="12 13">
    <name type="scientific">Isoalcanivorax beigongshangi</name>
    <dbReference type="NCBI Taxonomy" id="3238810"/>
    <lineage>
        <taxon>Bacteria</taxon>
        <taxon>Pseudomonadati</taxon>
        <taxon>Pseudomonadota</taxon>
        <taxon>Gammaproteobacteria</taxon>
        <taxon>Oceanospirillales</taxon>
        <taxon>Alcanivoracaceae</taxon>
        <taxon>Isoalcanivorax</taxon>
    </lineage>
</organism>
<dbReference type="InterPro" id="IPR045028">
    <property type="entry name" value="DinG/Rad3-like"/>
</dbReference>
<evidence type="ECO:0000256" key="2">
    <source>
        <dbReference type="ARBA" id="ARBA00022741"/>
    </source>
</evidence>
<dbReference type="Proteomes" id="UP001562065">
    <property type="component" value="Unassembled WGS sequence"/>
</dbReference>
<keyword evidence="13" id="KW-1185">Reference proteome</keyword>
<evidence type="ECO:0000256" key="7">
    <source>
        <dbReference type="ARBA" id="ARBA00023014"/>
    </source>
</evidence>
<evidence type="ECO:0000259" key="11">
    <source>
        <dbReference type="PROSITE" id="PS51193"/>
    </source>
</evidence>
<dbReference type="PANTHER" id="PTHR11472">
    <property type="entry name" value="DNA REPAIR DEAD HELICASE RAD3/XP-D SUBFAMILY MEMBER"/>
    <property type="match status" value="1"/>
</dbReference>
<comment type="similarity">
    <text evidence="10">Belongs to the helicase family. DinG subfamily.</text>
</comment>
<reference evidence="12 13" key="1">
    <citation type="submission" date="2024-07" db="EMBL/GenBank/DDBJ databases">
        <authorList>
            <person name="Ren Q."/>
        </authorList>
    </citation>
    <scope>NUCLEOTIDE SEQUENCE [LARGE SCALE GENOMIC DNA]</scope>
    <source>
        <strain evidence="12 13">REN37</strain>
    </source>
</reference>
<dbReference type="InterPro" id="IPR027417">
    <property type="entry name" value="P-loop_NTPase"/>
</dbReference>
<dbReference type="EC" id="3.6.4.12" evidence="12"/>
<dbReference type="GO" id="GO:0003678">
    <property type="term" value="F:DNA helicase activity"/>
    <property type="evidence" value="ECO:0007669"/>
    <property type="project" value="UniProtKB-EC"/>
</dbReference>
<dbReference type="InterPro" id="IPR011545">
    <property type="entry name" value="DEAD/DEAH_box_helicase_dom"/>
</dbReference>
<comment type="caution">
    <text evidence="12">The sequence shown here is derived from an EMBL/GenBank/DDBJ whole genome shotgun (WGS) entry which is preliminary data.</text>
</comment>
<evidence type="ECO:0000256" key="3">
    <source>
        <dbReference type="ARBA" id="ARBA00022801"/>
    </source>
</evidence>
<keyword evidence="1" id="KW-0479">Metal-binding</keyword>
<name>A0ABV4AHF8_9GAMM</name>
<dbReference type="SMART" id="SM00491">
    <property type="entry name" value="HELICc2"/>
    <property type="match status" value="1"/>
</dbReference>
<proteinExistence type="inferred from homology"/>
<dbReference type="PROSITE" id="PS51193">
    <property type="entry name" value="HELICASE_ATP_BIND_2"/>
    <property type="match status" value="1"/>
</dbReference>
<dbReference type="RefSeq" id="WP_369454708.1">
    <property type="nucleotide sequence ID" value="NZ_JBGCUO010000001.1"/>
</dbReference>
<evidence type="ECO:0000313" key="13">
    <source>
        <dbReference type="Proteomes" id="UP001562065"/>
    </source>
</evidence>
<dbReference type="PANTHER" id="PTHR11472:SF34">
    <property type="entry name" value="REGULATOR OF TELOMERE ELONGATION HELICASE 1"/>
    <property type="match status" value="1"/>
</dbReference>
<keyword evidence="4 12" id="KW-0347">Helicase</keyword>
<evidence type="ECO:0000313" key="12">
    <source>
        <dbReference type="EMBL" id="MEY1661451.1"/>
    </source>
</evidence>
<evidence type="ECO:0000256" key="8">
    <source>
        <dbReference type="ARBA" id="ARBA00023125"/>
    </source>
</evidence>
<keyword evidence="6" id="KW-0408">Iron</keyword>
<dbReference type="EMBL" id="JBGCUO010000001">
    <property type="protein sequence ID" value="MEY1661451.1"/>
    <property type="molecule type" value="Genomic_DNA"/>
</dbReference>
<evidence type="ECO:0000256" key="4">
    <source>
        <dbReference type="ARBA" id="ARBA00022806"/>
    </source>
</evidence>
<keyword evidence="9" id="KW-0413">Isomerase</keyword>
<dbReference type="SUPFAM" id="SSF52540">
    <property type="entry name" value="P-loop containing nucleoside triphosphate hydrolases"/>
    <property type="match status" value="2"/>
</dbReference>
<dbReference type="InterPro" id="IPR014013">
    <property type="entry name" value="Helic_SF1/SF2_ATP-bd_DinG/Rad3"/>
</dbReference>
<dbReference type="Gene3D" id="3.40.50.300">
    <property type="entry name" value="P-loop containing nucleotide triphosphate hydrolases"/>
    <property type="match status" value="2"/>
</dbReference>